<dbReference type="GO" id="GO:0003824">
    <property type="term" value="F:catalytic activity"/>
    <property type="evidence" value="ECO:0007669"/>
    <property type="project" value="InterPro"/>
</dbReference>
<dbReference type="InterPro" id="IPR005303">
    <property type="entry name" value="MOCOS_middle"/>
</dbReference>
<dbReference type="Proteomes" id="UP000295627">
    <property type="component" value="Unassembled WGS sequence"/>
</dbReference>
<evidence type="ECO:0000313" key="2">
    <source>
        <dbReference type="EMBL" id="TDH25871.1"/>
    </source>
</evidence>
<dbReference type="Pfam" id="PF03476">
    <property type="entry name" value="MOSC_N"/>
    <property type="match status" value="1"/>
</dbReference>
<dbReference type="GO" id="GO:0030151">
    <property type="term" value="F:molybdenum ion binding"/>
    <property type="evidence" value="ECO:0007669"/>
    <property type="project" value="InterPro"/>
</dbReference>
<evidence type="ECO:0000259" key="1">
    <source>
        <dbReference type="PROSITE" id="PS51340"/>
    </source>
</evidence>
<evidence type="ECO:0000313" key="3">
    <source>
        <dbReference type="Proteomes" id="UP000295627"/>
    </source>
</evidence>
<dbReference type="Gene3D" id="2.40.33.20">
    <property type="entry name" value="PK beta-barrel domain-like"/>
    <property type="match status" value="1"/>
</dbReference>
<dbReference type="InterPro" id="IPR052716">
    <property type="entry name" value="MOSC_domain"/>
</dbReference>
<sequence length="273" mass="29963">MTAEFHGAAATVYELASYPIKGLSPQTVASVALKTGRGFPYDREWALARPGGEYRPGNGKAIHKSNFFVLLKEDRLAGITTNLDVHSRVLEVKVRQHVVLHEDLATRAGVRAVERFFARILDCPDEAEPILAREPGRRFTDAAIKSDTLMNAVSIINLDSIRDLSRRSERVIDHRRFRANIYIQGTPPFAEAELVGKEFSIGDVLLRGLAAIPRCAATEVNPSTAVRDLAVPRLLVEHYGDANLGIWAEVINGATMRQGDPVKVNPYAGNGEA</sequence>
<dbReference type="GO" id="GO:0030170">
    <property type="term" value="F:pyridoxal phosphate binding"/>
    <property type="evidence" value="ECO:0007669"/>
    <property type="project" value="InterPro"/>
</dbReference>
<comment type="caution">
    <text evidence="2">The sequence shown here is derived from an EMBL/GenBank/DDBJ whole genome shotgun (WGS) entry which is preliminary data.</text>
</comment>
<dbReference type="SUPFAM" id="SSF50800">
    <property type="entry name" value="PK beta-barrel domain-like"/>
    <property type="match status" value="1"/>
</dbReference>
<dbReference type="AlphaFoldDB" id="A0A4R5PGY2"/>
<dbReference type="RefSeq" id="WP_063892969.1">
    <property type="nucleotide sequence ID" value="NZ_MAEP01000004.1"/>
</dbReference>
<dbReference type="EMBL" id="RXLR01000005">
    <property type="protein sequence ID" value="TDH25871.1"/>
    <property type="molecule type" value="Genomic_DNA"/>
</dbReference>
<dbReference type="PANTHER" id="PTHR36930:SF1">
    <property type="entry name" value="MOSC DOMAIN-CONTAINING PROTEIN"/>
    <property type="match status" value="1"/>
</dbReference>
<organism evidence="2 3">
    <name type="scientific">Mycobacteroides franklinii</name>
    <dbReference type="NCBI Taxonomy" id="948102"/>
    <lineage>
        <taxon>Bacteria</taxon>
        <taxon>Bacillati</taxon>
        <taxon>Actinomycetota</taxon>
        <taxon>Actinomycetes</taxon>
        <taxon>Mycobacteriales</taxon>
        <taxon>Mycobacteriaceae</taxon>
        <taxon>Mycobacteroides</taxon>
    </lineage>
</organism>
<name>A0A4R5PGY2_9MYCO</name>
<accession>A0A4R5PGY2</accession>
<proteinExistence type="predicted"/>
<dbReference type="PROSITE" id="PS51340">
    <property type="entry name" value="MOSC"/>
    <property type="match status" value="1"/>
</dbReference>
<dbReference type="InterPro" id="IPR011037">
    <property type="entry name" value="Pyrv_Knase-like_insert_dom_sf"/>
</dbReference>
<gene>
    <name evidence="2" type="ORF">EJ571_00770</name>
</gene>
<dbReference type="InterPro" id="IPR005302">
    <property type="entry name" value="MoCF_Sase_C"/>
</dbReference>
<dbReference type="PANTHER" id="PTHR36930">
    <property type="entry name" value="METAL-SULFUR CLUSTER BIOSYNTHESIS PROTEINS YUAD-RELATED"/>
    <property type="match status" value="1"/>
</dbReference>
<reference evidence="2 3" key="1">
    <citation type="journal article" date="2019" name="Sci. Rep.">
        <title>Extended insight into the Mycobacterium chelonae-abscessus complex through whole genome sequencing of Mycobacterium salmoniphilum outbreak and Mycobacterium salmoniphilum-like strains.</title>
        <authorList>
            <person name="Behra P.R.K."/>
            <person name="Das S."/>
            <person name="Pettersson B.M.F."/>
            <person name="Shirreff L."/>
            <person name="DuCote T."/>
            <person name="Jacobsson K.G."/>
            <person name="Ennis D.G."/>
            <person name="Kirsebom L.A."/>
        </authorList>
    </citation>
    <scope>NUCLEOTIDE SEQUENCE [LARGE SCALE GENOMIC DNA]</scope>
    <source>
        <strain evidence="2 3">DSM 45524</strain>
    </source>
</reference>
<protein>
    <submittedName>
        <fullName evidence="2">MOSC domain-containing protein</fullName>
    </submittedName>
</protein>
<feature type="domain" description="MOSC" evidence="1">
    <location>
        <begin position="92"/>
        <end position="265"/>
    </location>
</feature>
<dbReference type="Pfam" id="PF03473">
    <property type="entry name" value="MOSC"/>
    <property type="match status" value="1"/>
</dbReference>